<name>A0AC34QLU7_9BILA</name>
<organism evidence="1 2">
    <name type="scientific">Panagrolaimus sp. JU765</name>
    <dbReference type="NCBI Taxonomy" id="591449"/>
    <lineage>
        <taxon>Eukaryota</taxon>
        <taxon>Metazoa</taxon>
        <taxon>Ecdysozoa</taxon>
        <taxon>Nematoda</taxon>
        <taxon>Chromadorea</taxon>
        <taxon>Rhabditida</taxon>
        <taxon>Tylenchina</taxon>
        <taxon>Panagrolaimomorpha</taxon>
        <taxon>Panagrolaimoidea</taxon>
        <taxon>Panagrolaimidae</taxon>
        <taxon>Panagrolaimus</taxon>
    </lineage>
</organism>
<protein>
    <submittedName>
        <fullName evidence="2">Uncharacterized protein</fullName>
    </submittedName>
</protein>
<evidence type="ECO:0000313" key="2">
    <source>
        <dbReference type="WBParaSite" id="JU765_v2.g17474.t1"/>
    </source>
</evidence>
<dbReference type="WBParaSite" id="JU765_v2.g17474.t1">
    <property type="protein sequence ID" value="JU765_v2.g17474.t1"/>
    <property type="gene ID" value="JU765_v2.g17474"/>
</dbReference>
<sequence>MFPLRRSLQLRCLSFSCRIQARRAEPIRDIKFSETSAYAGIDRKQFDLNKTAWVPDYYSSDSYKNKRLLSAILSVAAVFVWFGLLREPSDLDEILNTPPHLLSANLERRMLKEQIERAKKEGKDTTLLEAELEYVAVKEAALKVQFDKK</sequence>
<evidence type="ECO:0000313" key="1">
    <source>
        <dbReference type="Proteomes" id="UP000887576"/>
    </source>
</evidence>
<accession>A0AC34QLU7</accession>
<dbReference type="Proteomes" id="UP000887576">
    <property type="component" value="Unplaced"/>
</dbReference>
<proteinExistence type="predicted"/>
<reference evidence="2" key="1">
    <citation type="submission" date="2022-11" db="UniProtKB">
        <authorList>
            <consortium name="WormBaseParasite"/>
        </authorList>
    </citation>
    <scope>IDENTIFICATION</scope>
</reference>